<feature type="compositionally biased region" description="Low complexity" evidence="1">
    <location>
        <begin position="1041"/>
        <end position="1058"/>
    </location>
</feature>
<reference evidence="3 4" key="1">
    <citation type="submission" date="2016-02" db="EMBL/GenBank/DDBJ databases">
        <title>Genome analysis of coral dinoflagellate symbionts highlights evolutionary adaptations to a symbiotic lifestyle.</title>
        <authorList>
            <person name="Aranda M."/>
            <person name="Li Y."/>
            <person name="Liew Y.J."/>
            <person name="Baumgarten S."/>
            <person name="Simakov O."/>
            <person name="Wilson M."/>
            <person name="Piel J."/>
            <person name="Ashoor H."/>
            <person name="Bougouffa S."/>
            <person name="Bajic V.B."/>
            <person name="Ryu T."/>
            <person name="Ravasi T."/>
            <person name="Bayer T."/>
            <person name="Micklem G."/>
            <person name="Kim H."/>
            <person name="Bhak J."/>
            <person name="Lajeunesse T.C."/>
            <person name="Voolstra C.R."/>
        </authorList>
    </citation>
    <scope>NUCLEOTIDE SEQUENCE [LARGE SCALE GENOMIC DNA]</scope>
    <source>
        <strain evidence="3 4">CCMP2467</strain>
    </source>
</reference>
<feature type="region of interest" description="Disordered" evidence="1">
    <location>
        <begin position="1137"/>
        <end position="1164"/>
    </location>
</feature>
<proteinExistence type="predicted"/>
<evidence type="ECO:0000259" key="2">
    <source>
        <dbReference type="PROSITE" id="PS50878"/>
    </source>
</evidence>
<dbReference type="InterPro" id="IPR000477">
    <property type="entry name" value="RT_dom"/>
</dbReference>
<comment type="caution">
    <text evidence="3">The sequence shown here is derived from an EMBL/GenBank/DDBJ whole genome shotgun (WGS) entry which is preliminary data.</text>
</comment>
<feature type="region of interest" description="Disordered" evidence="1">
    <location>
        <begin position="965"/>
        <end position="1078"/>
    </location>
</feature>
<feature type="compositionally biased region" description="Basic and acidic residues" evidence="1">
    <location>
        <begin position="906"/>
        <end position="926"/>
    </location>
</feature>
<evidence type="ECO:0000313" key="4">
    <source>
        <dbReference type="Proteomes" id="UP000186817"/>
    </source>
</evidence>
<feature type="compositionally biased region" description="Low complexity" evidence="1">
    <location>
        <begin position="1138"/>
        <end position="1149"/>
    </location>
</feature>
<accession>A0A1Q9D635</accession>
<dbReference type="PROSITE" id="PS50878">
    <property type="entry name" value="RT_POL"/>
    <property type="match status" value="1"/>
</dbReference>
<dbReference type="Gene3D" id="3.60.10.10">
    <property type="entry name" value="Endonuclease/exonuclease/phosphatase"/>
    <property type="match status" value="1"/>
</dbReference>
<feature type="compositionally biased region" description="Low complexity" evidence="1">
    <location>
        <begin position="980"/>
        <end position="1017"/>
    </location>
</feature>
<dbReference type="SUPFAM" id="SSF56219">
    <property type="entry name" value="DNase I-like"/>
    <property type="match status" value="1"/>
</dbReference>
<keyword evidence="4" id="KW-1185">Reference proteome</keyword>
<sequence length="1339" mass="149202">MLTLLDSFAKIPGLDGIRLWFLQELSLPEGDTKVSSARWQLLGHRQHEEWRGVGIAYDTMTFTHTEPQYRANAYSCSVHTGRTSFVAISLHVPHHATVDQTNELLTVSLERIQFGAKMIVGMDANEEFQERTVGTVAQSARGEVILAAVADVEGRFPPQSMAEPSHFPYNKALRSRRLDYLVTKGIFLDEIYVGDWRDIVGSDHEPIVGKAQVAARSRQRSRCTWGAKQLKTSPAAVRRMQEELEKNQDHHKAIAAAAAAISENKKGEKFVESKALKDTRRRAKGSPPGEERRQLWKQVCSDRKREHREWVRNLAKRAGGQDWGAYRALKRSSKPSQWDNYLREKEQWREEAQKHFKAIFAKIDQTTEEGQWGDEVEKLRQQCKRTPWAPFTEMELRITMQTWQWGKATGIDGVAHEALLYLLEHPAGKARLINDALYTGKLPPDMIEGLTVLLPKTMMPQSWGDTRPITLSSALLKWLAQLLLHRGRRYLDGGNKHQWARPGSQAVELVLGIRRLLRAAKDWGDALYIVKLDVAKAFDSISQLHMGKLIARRVGGDGGLPWEALLWLQLLRADHLTLAVCGELLHVPQTNGVRQGSPDSPVVFSASIEETLDEVLSEPQHVTRQGENPKLPPSPQGGASFLDDTYLWSHNRRWLVKALAVLEEKLKKKNLVPNAKKTQAIANVKDKTPLDIGGKQVPIQKGDAIMTILGSPVTFDNVPAVILGGASERARKAFHANKAVMCSNTSVDEKLKAMLALVRPAALWACSTWPVNDALLRGINTVQLQHITNLAGDDWVTAAQDRSHWKNLEFLFVQAHDPPWASGKQPSLANLAPTPGEFCIYKQHLGSIQETFGEAYALDDRSAMNLTATFTSAALLGGLFGALAHFPPPTSQQRLVGVPNETTPRPLERYPRGGPGEHHQDAKDAGETDHELYEHVEGQHNPPPMQGPLEPYYTNVAIRERGDMREKGEQPAPRAQNGQSETPSPQTTTASPTRRMPSPTSRTSRGSMTTTRSRSTTVAQQGGTAHKKDEISWMAVSNNNPPTRGTTRLGPPTTTTTSIPPPPPPMFQDGDTPLPPPLQPDMLLNMGYPQGTTWVLEEGVWQPIFPGEAQGASASQATSSQQYHSGWSIFAAEELQGTNPTTSNSSYTNQGGDRPQRTTKDKEVILNHNKIPLKKLMVITTRGRETHNPPRNSGEVSRRGTKKQPVTANDMKPEKEETYVKNNPENHERRQHRGRTWRLPGTKPQQNIENDMKPGKEETIPRKRQRALRRRGGIQQPHSNEEVTAATKQTQQRGKNRTPDRYQPEGELHGGEEKTYKNCTTGTGSSTTSPTAGEDTPPH</sequence>
<dbReference type="Pfam" id="PF00078">
    <property type="entry name" value="RVT_1"/>
    <property type="match status" value="1"/>
</dbReference>
<evidence type="ECO:0000256" key="1">
    <source>
        <dbReference type="SAM" id="MobiDB-lite"/>
    </source>
</evidence>
<feature type="region of interest" description="Disordered" evidence="1">
    <location>
        <begin position="888"/>
        <end position="926"/>
    </location>
</feature>
<name>A0A1Q9D635_SYMMI</name>
<dbReference type="EMBL" id="LSRX01000702">
    <property type="protein sequence ID" value="OLP90594.1"/>
    <property type="molecule type" value="Genomic_DNA"/>
</dbReference>
<feature type="compositionally biased region" description="Basic and acidic residues" evidence="1">
    <location>
        <begin position="1154"/>
        <end position="1164"/>
    </location>
</feature>
<feature type="compositionally biased region" description="Basic residues" evidence="1">
    <location>
        <begin position="1262"/>
        <end position="1272"/>
    </location>
</feature>
<feature type="compositionally biased region" description="Basic and acidic residues" evidence="1">
    <location>
        <begin position="1297"/>
        <end position="1316"/>
    </location>
</feature>
<feature type="compositionally biased region" description="Basic and acidic residues" evidence="1">
    <location>
        <begin position="1250"/>
        <end position="1261"/>
    </location>
</feature>
<organism evidence="3 4">
    <name type="scientific">Symbiodinium microadriaticum</name>
    <name type="common">Dinoflagellate</name>
    <name type="synonym">Zooxanthella microadriatica</name>
    <dbReference type="NCBI Taxonomy" id="2951"/>
    <lineage>
        <taxon>Eukaryota</taxon>
        <taxon>Sar</taxon>
        <taxon>Alveolata</taxon>
        <taxon>Dinophyceae</taxon>
        <taxon>Suessiales</taxon>
        <taxon>Symbiodiniaceae</taxon>
        <taxon>Symbiodinium</taxon>
    </lineage>
</organism>
<dbReference type="InterPro" id="IPR036691">
    <property type="entry name" value="Endo/exonu/phosph_ase_sf"/>
</dbReference>
<feature type="compositionally biased region" description="Basic and acidic residues" evidence="1">
    <location>
        <begin position="1211"/>
        <end position="1228"/>
    </location>
</feature>
<evidence type="ECO:0000313" key="3">
    <source>
        <dbReference type="EMBL" id="OLP90594.1"/>
    </source>
</evidence>
<feature type="domain" description="Reverse transcriptase" evidence="2">
    <location>
        <begin position="435"/>
        <end position="697"/>
    </location>
</feature>
<feature type="compositionally biased region" description="Low complexity" evidence="1">
    <location>
        <begin position="1320"/>
        <end position="1333"/>
    </location>
</feature>
<feature type="region of interest" description="Disordered" evidence="1">
    <location>
        <begin position="1183"/>
        <end position="1339"/>
    </location>
</feature>
<dbReference type="Proteomes" id="UP000186817">
    <property type="component" value="Unassembled WGS sequence"/>
</dbReference>
<gene>
    <name evidence="3" type="primary">pol</name>
    <name evidence="3" type="ORF">AK812_SmicGene27806</name>
</gene>
<protein>
    <submittedName>
        <fullName evidence="3">Retrovirus-related Pol polyprotein from type-2 retrotransposable element R2DM</fullName>
    </submittedName>
</protein>